<evidence type="ECO:0000259" key="1">
    <source>
        <dbReference type="Pfam" id="PF00501"/>
    </source>
</evidence>
<dbReference type="GO" id="GO:0016877">
    <property type="term" value="F:ligase activity, forming carbon-sulfur bonds"/>
    <property type="evidence" value="ECO:0007669"/>
    <property type="project" value="UniProtKB-ARBA"/>
</dbReference>
<dbReference type="AlphaFoldDB" id="A0A6L8W6Y0"/>
<dbReference type="InterPro" id="IPR000873">
    <property type="entry name" value="AMP-dep_synth/lig_dom"/>
</dbReference>
<protein>
    <submittedName>
        <fullName evidence="3">AMP-binding protein</fullName>
    </submittedName>
</protein>
<evidence type="ECO:0000259" key="2">
    <source>
        <dbReference type="Pfam" id="PF13193"/>
    </source>
</evidence>
<proteinExistence type="predicted"/>
<feature type="domain" description="AMP-dependent synthetase/ligase" evidence="1">
    <location>
        <begin position="18"/>
        <end position="374"/>
    </location>
</feature>
<accession>A0A6L8W6Y0</accession>
<dbReference type="InterPro" id="IPR025110">
    <property type="entry name" value="AMP-bd_C"/>
</dbReference>
<sequence>MSALDDTNVFLPELWHTYATVTPEKDALICGDKKRSWRDFDKNMSRIANALIARGIGRGDKVAVLVSNNIEAMEIIYGVTRAGACVVPLSGLLTAEQLAVLIDDCDASCLIATDSYLDRISEIRDKLTKIPPENLIAADFTADGWVGFDRFLGDASDAMPTVKYRLEDNFNIIYSSGTTGLPKGIVQTHRARQHWSYSNAVELRFHRNAVAMTTTSLYSNGTWLMMLPSLFVGGTLVIMPEFSPEAFLETAVAHKITHTFMVPTQFIVTLDHPNFDDYDLSQLESVLCAGSPLRPDTKADVLKRLTPNLSELYGCTEGFASMCNPDMHAVKPGSVGKPVLGFDLKIFDDDGNELARDEVGEICGYGAGMMKEYYKREDLTEEIIVRDHHGRTFLRSGDIGRIDEDGYLYIMDRKKDMIISGGFNIFPADIESIIGEHPDVLDVTVIGVPHEKWGESPLALIIGRKGLEGTAEIVKWANSRLAKSQRIIGAELRQDFPRNALGKVVKRELRDPYWE</sequence>
<dbReference type="Gene3D" id="3.30.300.30">
    <property type="match status" value="1"/>
</dbReference>
<name>A0A6L8W6Y0_9PROT</name>
<dbReference type="PROSITE" id="PS00455">
    <property type="entry name" value="AMP_BINDING"/>
    <property type="match status" value="1"/>
</dbReference>
<reference evidence="3 4" key="1">
    <citation type="submission" date="2019-12" db="EMBL/GenBank/DDBJ databases">
        <title>Snethiella sp. nov. sp. isolated from sea sand.</title>
        <authorList>
            <person name="Kim J."/>
            <person name="Jeong S.E."/>
            <person name="Jung H.S."/>
            <person name="Jeon C.O."/>
        </authorList>
    </citation>
    <scope>NUCLEOTIDE SEQUENCE [LARGE SCALE GENOMIC DNA]</scope>
    <source>
        <strain evidence="3 4">DP05</strain>
    </source>
</reference>
<dbReference type="Pfam" id="PF00501">
    <property type="entry name" value="AMP-binding"/>
    <property type="match status" value="1"/>
</dbReference>
<dbReference type="SUPFAM" id="SSF56801">
    <property type="entry name" value="Acetyl-CoA synthetase-like"/>
    <property type="match status" value="1"/>
</dbReference>
<keyword evidence="4" id="KW-1185">Reference proteome</keyword>
<dbReference type="InterPro" id="IPR045851">
    <property type="entry name" value="AMP-bd_C_sf"/>
</dbReference>
<comment type="caution">
    <text evidence="3">The sequence shown here is derived from an EMBL/GenBank/DDBJ whole genome shotgun (WGS) entry which is preliminary data.</text>
</comment>
<evidence type="ECO:0000313" key="3">
    <source>
        <dbReference type="EMBL" id="MZR30254.1"/>
    </source>
</evidence>
<dbReference type="PANTHER" id="PTHR43767:SF7">
    <property type="entry name" value="MEDIUM_LONG-CHAIN-FATTY-ACID--COA LIGASE FADD8"/>
    <property type="match status" value="1"/>
</dbReference>
<feature type="domain" description="AMP-binding enzyme C-terminal" evidence="2">
    <location>
        <begin position="430"/>
        <end position="503"/>
    </location>
</feature>
<dbReference type="RefSeq" id="WP_161314853.1">
    <property type="nucleotide sequence ID" value="NZ_WTUW01000002.1"/>
</dbReference>
<dbReference type="Gene3D" id="3.40.50.12780">
    <property type="entry name" value="N-terminal domain of ligase-like"/>
    <property type="match status" value="1"/>
</dbReference>
<dbReference type="PANTHER" id="PTHR43767">
    <property type="entry name" value="LONG-CHAIN-FATTY-ACID--COA LIGASE"/>
    <property type="match status" value="1"/>
</dbReference>
<dbReference type="Pfam" id="PF13193">
    <property type="entry name" value="AMP-binding_C"/>
    <property type="match status" value="1"/>
</dbReference>
<evidence type="ECO:0000313" key="4">
    <source>
        <dbReference type="Proteomes" id="UP000476030"/>
    </source>
</evidence>
<organism evidence="3 4">
    <name type="scientific">Sneathiella litorea</name>
    <dbReference type="NCBI Taxonomy" id="2606216"/>
    <lineage>
        <taxon>Bacteria</taxon>
        <taxon>Pseudomonadati</taxon>
        <taxon>Pseudomonadota</taxon>
        <taxon>Alphaproteobacteria</taxon>
        <taxon>Sneathiellales</taxon>
        <taxon>Sneathiellaceae</taxon>
        <taxon>Sneathiella</taxon>
    </lineage>
</organism>
<dbReference type="InterPro" id="IPR020845">
    <property type="entry name" value="AMP-binding_CS"/>
</dbReference>
<gene>
    <name evidence="3" type="ORF">GQE98_06345</name>
</gene>
<dbReference type="Proteomes" id="UP000476030">
    <property type="component" value="Unassembled WGS sequence"/>
</dbReference>
<dbReference type="EMBL" id="WTUW01000002">
    <property type="protein sequence ID" value="MZR30254.1"/>
    <property type="molecule type" value="Genomic_DNA"/>
</dbReference>
<dbReference type="InterPro" id="IPR050237">
    <property type="entry name" value="ATP-dep_AMP-bd_enzyme"/>
</dbReference>
<dbReference type="InterPro" id="IPR042099">
    <property type="entry name" value="ANL_N_sf"/>
</dbReference>